<comment type="caution">
    <text evidence="1">The sequence shown here is derived from an EMBL/GenBank/DDBJ whole genome shotgun (WGS) entry which is preliminary data.</text>
</comment>
<reference evidence="1" key="2">
    <citation type="submission" date="2023-05" db="EMBL/GenBank/DDBJ databases">
        <authorList>
            <consortium name="Lawrence Berkeley National Laboratory"/>
            <person name="Steindorff A."/>
            <person name="Hensen N."/>
            <person name="Bonometti L."/>
            <person name="Westerberg I."/>
            <person name="Brannstrom I.O."/>
            <person name="Guillou S."/>
            <person name="Cros-Aarteil S."/>
            <person name="Calhoun S."/>
            <person name="Haridas S."/>
            <person name="Kuo A."/>
            <person name="Mondo S."/>
            <person name="Pangilinan J."/>
            <person name="Riley R."/>
            <person name="Labutti K."/>
            <person name="Andreopoulos B."/>
            <person name="Lipzen A."/>
            <person name="Chen C."/>
            <person name="Yanf M."/>
            <person name="Daum C."/>
            <person name="Ng V."/>
            <person name="Clum A."/>
            <person name="Ohm R."/>
            <person name="Martin F."/>
            <person name="Silar P."/>
            <person name="Natvig D."/>
            <person name="Lalanne C."/>
            <person name="Gautier V."/>
            <person name="Ament-Velasquez S.L."/>
            <person name="Kruys A."/>
            <person name="Hutchinson M.I."/>
            <person name="Powell A.J."/>
            <person name="Barry K."/>
            <person name="Miller A.N."/>
            <person name="Grigoriev I.V."/>
            <person name="Debuchy R."/>
            <person name="Gladieux P."/>
            <person name="Thoren M.H."/>
            <person name="Johannesson H."/>
        </authorList>
    </citation>
    <scope>NUCLEOTIDE SEQUENCE</scope>
    <source>
        <strain evidence="1">CBS 123565</strain>
    </source>
</reference>
<sequence length="155" mass="17717">MQLMQERTSIPAPDVFGFCPTLDNPLRCPHIWLSFIPGISLYDFWFAKTHPDFDIQNLLVSREGDLVGIIDWDGVGAWPKSLGNLRYPGWLTRDWNPGMYGYGSDGVHDPEMREDSPQTLARYRNVYQDAIRHALGKHKMQGHSQAYHTSATPRS</sequence>
<evidence type="ECO:0000313" key="2">
    <source>
        <dbReference type="Proteomes" id="UP001304895"/>
    </source>
</evidence>
<dbReference type="PANTHER" id="PTHR21310:SF51">
    <property type="entry name" value="AMINOGLYCOSIDE PHOSPHOTRANSFERASE DOMAIN-CONTAINING PROTEIN"/>
    <property type="match status" value="1"/>
</dbReference>
<gene>
    <name evidence="1" type="ORF">BT67DRAFT_442102</name>
</gene>
<evidence type="ECO:0000313" key="1">
    <source>
        <dbReference type="EMBL" id="KAK4134200.1"/>
    </source>
</evidence>
<reference evidence="1" key="1">
    <citation type="journal article" date="2023" name="Mol. Phylogenet. Evol.">
        <title>Genome-scale phylogeny and comparative genomics of the fungal order Sordariales.</title>
        <authorList>
            <person name="Hensen N."/>
            <person name="Bonometti L."/>
            <person name="Westerberg I."/>
            <person name="Brannstrom I.O."/>
            <person name="Guillou S."/>
            <person name="Cros-Aarteil S."/>
            <person name="Calhoun S."/>
            <person name="Haridas S."/>
            <person name="Kuo A."/>
            <person name="Mondo S."/>
            <person name="Pangilinan J."/>
            <person name="Riley R."/>
            <person name="LaButti K."/>
            <person name="Andreopoulos B."/>
            <person name="Lipzen A."/>
            <person name="Chen C."/>
            <person name="Yan M."/>
            <person name="Daum C."/>
            <person name="Ng V."/>
            <person name="Clum A."/>
            <person name="Steindorff A."/>
            <person name="Ohm R.A."/>
            <person name="Martin F."/>
            <person name="Silar P."/>
            <person name="Natvig D.O."/>
            <person name="Lalanne C."/>
            <person name="Gautier V."/>
            <person name="Ament-Velasquez S.L."/>
            <person name="Kruys A."/>
            <person name="Hutchinson M.I."/>
            <person name="Powell A.J."/>
            <person name="Barry K."/>
            <person name="Miller A.N."/>
            <person name="Grigoriev I.V."/>
            <person name="Debuchy R."/>
            <person name="Gladieux P."/>
            <person name="Hiltunen Thoren M."/>
            <person name="Johannesson H."/>
        </authorList>
    </citation>
    <scope>NUCLEOTIDE SEQUENCE</scope>
    <source>
        <strain evidence="1">CBS 123565</strain>
    </source>
</reference>
<accession>A0AAN6UK11</accession>
<dbReference type="PANTHER" id="PTHR21310">
    <property type="entry name" value="AMINOGLYCOSIDE PHOSPHOTRANSFERASE-RELATED-RELATED"/>
    <property type="match status" value="1"/>
</dbReference>
<dbReference type="SUPFAM" id="SSF56112">
    <property type="entry name" value="Protein kinase-like (PK-like)"/>
    <property type="match status" value="1"/>
</dbReference>
<organism evidence="1 2">
    <name type="scientific">Trichocladium antarcticum</name>
    <dbReference type="NCBI Taxonomy" id="1450529"/>
    <lineage>
        <taxon>Eukaryota</taxon>
        <taxon>Fungi</taxon>
        <taxon>Dikarya</taxon>
        <taxon>Ascomycota</taxon>
        <taxon>Pezizomycotina</taxon>
        <taxon>Sordariomycetes</taxon>
        <taxon>Sordariomycetidae</taxon>
        <taxon>Sordariales</taxon>
        <taxon>Chaetomiaceae</taxon>
        <taxon>Trichocladium</taxon>
    </lineage>
</organism>
<name>A0AAN6UK11_9PEZI</name>
<dbReference type="EMBL" id="MU853409">
    <property type="protein sequence ID" value="KAK4134200.1"/>
    <property type="molecule type" value="Genomic_DNA"/>
</dbReference>
<dbReference type="AlphaFoldDB" id="A0AAN6UK11"/>
<keyword evidence="2" id="KW-1185">Reference proteome</keyword>
<evidence type="ECO:0008006" key="3">
    <source>
        <dbReference type="Google" id="ProtNLM"/>
    </source>
</evidence>
<dbReference type="InterPro" id="IPR051678">
    <property type="entry name" value="AGP_Transferase"/>
</dbReference>
<protein>
    <recommendedName>
        <fullName evidence="3">Aminoglycoside phosphotransferase domain-containing protein</fullName>
    </recommendedName>
</protein>
<dbReference type="Proteomes" id="UP001304895">
    <property type="component" value="Unassembled WGS sequence"/>
</dbReference>
<proteinExistence type="predicted"/>
<dbReference type="InterPro" id="IPR011009">
    <property type="entry name" value="Kinase-like_dom_sf"/>
</dbReference>